<dbReference type="AlphaFoldDB" id="A0A4S2FTK8"/>
<dbReference type="InterPro" id="IPR021533">
    <property type="entry name" value="PepSY-like"/>
</dbReference>
<name>A0A4S2FTK8_9BACT</name>
<evidence type="ECO:0000313" key="5">
    <source>
        <dbReference type="Proteomes" id="UP000306630"/>
    </source>
</evidence>
<feature type="signal peptide" evidence="2">
    <location>
        <begin position="1"/>
        <end position="22"/>
    </location>
</feature>
<feature type="domain" description="Putative beta-lactamase-inhibitor-like PepSY-like" evidence="3">
    <location>
        <begin position="61"/>
        <end position="138"/>
    </location>
</feature>
<evidence type="ECO:0000313" key="4">
    <source>
        <dbReference type="EMBL" id="TGY72627.1"/>
    </source>
</evidence>
<organism evidence="4 5">
    <name type="scientific">Muribaculum intestinale</name>
    <dbReference type="NCBI Taxonomy" id="1796646"/>
    <lineage>
        <taxon>Bacteria</taxon>
        <taxon>Pseudomonadati</taxon>
        <taxon>Bacteroidota</taxon>
        <taxon>Bacteroidia</taxon>
        <taxon>Bacteroidales</taxon>
        <taxon>Muribaculaceae</taxon>
        <taxon>Muribaculum</taxon>
    </lineage>
</organism>
<gene>
    <name evidence="4" type="ORF">E5333_09975</name>
</gene>
<keyword evidence="2" id="KW-0732">Signal</keyword>
<dbReference type="Pfam" id="PF11396">
    <property type="entry name" value="PepSY_like"/>
    <property type="match status" value="1"/>
</dbReference>
<reference evidence="4 5" key="1">
    <citation type="submission" date="2019-04" db="EMBL/GenBank/DDBJ databases">
        <title>Microbes associate with the intestines of laboratory mice.</title>
        <authorList>
            <person name="Navarre W."/>
            <person name="Wong E."/>
            <person name="Huang K."/>
            <person name="Tropini C."/>
            <person name="Ng K."/>
            <person name="Yu B."/>
        </authorList>
    </citation>
    <scope>NUCLEOTIDE SEQUENCE [LARGE SCALE GENOMIC DNA]</scope>
    <source>
        <strain evidence="4 5">NM06_A21</strain>
    </source>
</reference>
<feature type="compositionally biased region" description="Basic and acidic residues" evidence="1">
    <location>
        <begin position="134"/>
        <end position="147"/>
    </location>
</feature>
<comment type="caution">
    <text evidence="4">The sequence shown here is derived from an EMBL/GenBank/DDBJ whole genome shotgun (WGS) entry which is preliminary data.</text>
</comment>
<dbReference type="RefSeq" id="WP_135993525.1">
    <property type="nucleotide sequence ID" value="NZ_CAPAIF010000029.1"/>
</dbReference>
<dbReference type="Gene3D" id="3.40.1420.30">
    <property type="match status" value="1"/>
</dbReference>
<accession>A0A4S2FTK8</accession>
<dbReference type="SUPFAM" id="SSF160574">
    <property type="entry name" value="BT0923-like"/>
    <property type="match status" value="1"/>
</dbReference>
<sequence length="156" mass="17185">MKRKISMMLMVIVASLSAISYAGTPITQSELPKAAQTFLSKHFAGDNIVKAEKEQGRRGMEYEVDLKSGAEIDFRDNGDWKEIKAAKGSAVPSAVIPAAISKFVSTNFSGQNIVEISRKRGGYEIELTNGTELKLTEDAKPLTEQPRRQNGNRPRK</sequence>
<protein>
    <recommendedName>
        <fullName evidence="3">Putative beta-lactamase-inhibitor-like PepSY-like domain-containing protein</fullName>
    </recommendedName>
</protein>
<dbReference type="EMBL" id="SRYD01000039">
    <property type="protein sequence ID" value="TGY72627.1"/>
    <property type="molecule type" value="Genomic_DNA"/>
</dbReference>
<evidence type="ECO:0000256" key="2">
    <source>
        <dbReference type="SAM" id="SignalP"/>
    </source>
</evidence>
<proteinExistence type="predicted"/>
<evidence type="ECO:0000259" key="3">
    <source>
        <dbReference type="Pfam" id="PF11396"/>
    </source>
</evidence>
<feature type="region of interest" description="Disordered" evidence="1">
    <location>
        <begin position="134"/>
        <end position="156"/>
    </location>
</feature>
<evidence type="ECO:0000256" key="1">
    <source>
        <dbReference type="SAM" id="MobiDB-lite"/>
    </source>
</evidence>
<feature type="chain" id="PRO_5020452057" description="Putative beta-lactamase-inhibitor-like PepSY-like domain-containing protein" evidence="2">
    <location>
        <begin position="23"/>
        <end position="156"/>
    </location>
</feature>
<dbReference type="Proteomes" id="UP000306630">
    <property type="component" value="Unassembled WGS sequence"/>
</dbReference>